<evidence type="ECO:0000313" key="3">
    <source>
        <dbReference type="Proteomes" id="UP000324974"/>
    </source>
</evidence>
<keyword evidence="1" id="KW-1133">Transmembrane helix</keyword>
<keyword evidence="1" id="KW-0812">Transmembrane</keyword>
<feature type="transmembrane region" description="Helical" evidence="1">
    <location>
        <begin position="15"/>
        <end position="39"/>
    </location>
</feature>
<dbReference type="OrthoDB" id="278295at2"/>
<gene>
    <name evidence="2" type="ORF">PX52LOC_00109</name>
</gene>
<reference evidence="3" key="1">
    <citation type="submission" date="2019-08" db="EMBL/GenBank/DDBJ databases">
        <title>Limnoglobus roseus gen. nov., sp. nov., a novel freshwater planctomycete with a giant genome from the family Gemmataceae.</title>
        <authorList>
            <person name="Kulichevskaya I.S."/>
            <person name="Naumoff D.G."/>
            <person name="Miroshnikov K."/>
            <person name="Ivanova A."/>
            <person name="Philippov D.A."/>
            <person name="Hakobyan A."/>
            <person name="Rijpstra I.C."/>
            <person name="Sinninghe Damste J.S."/>
            <person name="Liesack W."/>
            <person name="Dedysh S.N."/>
        </authorList>
    </citation>
    <scope>NUCLEOTIDE SEQUENCE [LARGE SCALE GENOMIC DNA]</scope>
    <source>
        <strain evidence="3">PX52</strain>
    </source>
</reference>
<keyword evidence="3" id="KW-1185">Reference proteome</keyword>
<evidence type="ECO:0008006" key="4">
    <source>
        <dbReference type="Google" id="ProtNLM"/>
    </source>
</evidence>
<dbReference type="EMBL" id="CP042425">
    <property type="protein sequence ID" value="QEL13255.1"/>
    <property type="molecule type" value="Genomic_DNA"/>
</dbReference>
<evidence type="ECO:0000256" key="1">
    <source>
        <dbReference type="SAM" id="Phobius"/>
    </source>
</evidence>
<dbReference type="Proteomes" id="UP000324974">
    <property type="component" value="Chromosome"/>
</dbReference>
<proteinExistence type="predicted"/>
<dbReference type="KEGG" id="lrs:PX52LOC_00109"/>
<keyword evidence="1" id="KW-0472">Membrane</keyword>
<protein>
    <recommendedName>
        <fullName evidence="4">Prepilin-type cleavage/methylation domain-containing protein</fullName>
    </recommendedName>
</protein>
<name>A0A5C1A4M5_9BACT</name>
<organism evidence="2 3">
    <name type="scientific">Limnoglobus roseus</name>
    <dbReference type="NCBI Taxonomy" id="2598579"/>
    <lineage>
        <taxon>Bacteria</taxon>
        <taxon>Pseudomonadati</taxon>
        <taxon>Planctomycetota</taxon>
        <taxon>Planctomycetia</taxon>
        <taxon>Gemmatales</taxon>
        <taxon>Gemmataceae</taxon>
        <taxon>Limnoglobus</taxon>
    </lineage>
</organism>
<feature type="transmembrane region" description="Helical" evidence="1">
    <location>
        <begin position="46"/>
        <end position="68"/>
    </location>
</feature>
<dbReference type="AlphaFoldDB" id="A0A5C1A4M5"/>
<dbReference type="RefSeq" id="WP_149108237.1">
    <property type="nucleotide sequence ID" value="NZ_CP042425.1"/>
</dbReference>
<accession>A0A5C1A4M5</accession>
<sequence>MFTLLRRCWNDDTGAVVSVEILLTLSILIFGMIPGFVALRNSMNSALTSVANLLVAIIPSFTFSGFAITGTDQNNNPVTILQIGGVQFTPNRTYLTADQIAPEIIPPGETISPAP</sequence>
<evidence type="ECO:0000313" key="2">
    <source>
        <dbReference type="EMBL" id="QEL13255.1"/>
    </source>
</evidence>